<protein>
    <submittedName>
        <fullName evidence="2">Uncharacterized protein</fullName>
    </submittedName>
</protein>
<organism evidence="2 3">
    <name type="scientific">Bombella pluederhausensis</name>
    <dbReference type="NCBI Taxonomy" id="2967336"/>
    <lineage>
        <taxon>Bacteria</taxon>
        <taxon>Pseudomonadati</taxon>
        <taxon>Pseudomonadota</taxon>
        <taxon>Alphaproteobacteria</taxon>
        <taxon>Acetobacterales</taxon>
        <taxon>Acetobacteraceae</taxon>
        <taxon>Bombella</taxon>
    </lineage>
</organism>
<name>A0ABT3WKW7_9PROT</name>
<feature type="transmembrane region" description="Helical" evidence="1">
    <location>
        <begin position="6"/>
        <end position="23"/>
    </location>
</feature>
<comment type="caution">
    <text evidence="2">The sequence shown here is derived from an EMBL/GenBank/DDBJ whole genome shotgun (WGS) entry which is preliminary data.</text>
</comment>
<sequence length="54" mass="6538">MKTYTYLSIVLLAFDAYALWVGIHPHVPESYRKYFIEHSITQEEFLKLYRDRAL</sequence>
<accession>A0ABT3WKW7</accession>
<keyword evidence="3" id="KW-1185">Reference proteome</keyword>
<keyword evidence="1" id="KW-0812">Transmembrane</keyword>
<gene>
    <name evidence="2" type="ORF">NQF86_07060</name>
</gene>
<dbReference type="RefSeq" id="WP_266116933.1">
    <property type="nucleotide sequence ID" value="NZ_JANIDY010000003.1"/>
</dbReference>
<proteinExistence type="predicted"/>
<keyword evidence="1" id="KW-1133">Transmembrane helix</keyword>
<evidence type="ECO:0000313" key="2">
    <source>
        <dbReference type="EMBL" id="MCX5618422.1"/>
    </source>
</evidence>
<evidence type="ECO:0000256" key="1">
    <source>
        <dbReference type="SAM" id="Phobius"/>
    </source>
</evidence>
<evidence type="ECO:0000313" key="3">
    <source>
        <dbReference type="Proteomes" id="UP001165576"/>
    </source>
</evidence>
<dbReference type="EMBL" id="JANIDY010000003">
    <property type="protein sequence ID" value="MCX5618422.1"/>
    <property type="molecule type" value="Genomic_DNA"/>
</dbReference>
<reference evidence="2" key="1">
    <citation type="submission" date="2022-07" db="EMBL/GenBank/DDBJ databases">
        <title>Bombella genomes.</title>
        <authorList>
            <person name="Harer L."/>
            <person name="Styblova S."/>
            <person name="Ehrmann M."/>
        </authorList>
    </citation>
    <scope>NUCLEOTIDE SEQUENCE</scope>
    <source>
        <strain evidence="2">TMW 2.2543</strain>
    </source>
</reference>
<keyword evidence="1" id="KW-0472">Membrane</keyword>
<dbReference type="Proteomes" id="UP001165576">
    <property type="component" value="Unassembled WGS sequence"/>
</dbReference>